<organism evidence="1 2">
    <name type="scientific">Rhodonia placenta</name>
    <dbReference type="NCBI Taxonomy" id="104341"/>
    <lineage>
        <taxon>Eukaryota</taxon>
        <taxon>Fungi</taxon>
        <taxon>Dikarya</taxon>
        <taxon>Basidiomycota</taxon>
        <taxon>Agaricomycotina</taxon>
        <taxon>Agaricomycetes</taxon>
        <taxon>Polyporales</taxon>
        <taxon>Adustoporiaceae</taxon>
        <taxon>Rhodonia</taxon>
    </lineage>
</organism>
<evidence type="ECO:0000313" key="2">
    <source>
        <dbReference type="Proteomes" id="UP000639403"/>
    </source>
</evidence>
<protein>
    <submittedName>
        <fullName evidence="1">Uncharacterized protein</fullName>
    </submittedName>
</protein>
<evidence type="ECO:0000313" key="1">
    <source>
        <dbReference type="EMBL" id="KAF9815582.1"/>
    </source>
</evidence>
<comment type="caution">
    <text evidence="1">The sequence shown here is derived from an EMBL/GenBank/DDBJ whole genome shotgun (WGS) entry which is preliminary data.</text>
</comment>
<sequence length="26" mass="3118">MRERVAKLYSIQYEENARMQSVSKTV</sequence>
<dbReference type="EMBL" id="JADOXO010000068">
    <property type="protein sequence ID" value="KAF9815582.1"/>
    <property type="molecule type" value="Genomic_DNA"/>
</dbReference>
<reference evidence="1" key="2">
    <citation type="journal article" name="Front. Microbiol.">
        <title>Degradative Capacity of Two Strains of Rhodonia placenta: From Phenotype to Genotype.</title>
        <authorList>
            <person name="Kolle M."/>
            <person name="Horta M.A.C."/>
            <person name="Nowrousian M."/>
            <person name="Ohm R.A."/>
            <person name="Benz J.P."/>
            <person name="Pilgard A."/>
        </authorList>
    </citation>
    <scope>NUCLEOTIDE SEQUENCE</scope>
    <source>
        <strain evidence="1">FPRL280</strain>
    </source>
</reference>
<dbReference type="AlphaFoldDB" id="A0A8H7U365"/>
<reference evidence="1" key="1">
    <citation type="submission" date="2020-11" db="EMBL/GenBank/DDBJ databases">
        <authorList>
            <person name="Koelle M."/>
            <person name="Horta M.A.C."/>
            <person name="Nowrousian M."/>
            <person name="Ohm R.A."/>
            <person name="Benz P."/>
            <person name="Pilgard A."/>
        </authorList>
    </citation>
    <scope>NUCLEOTIDE SEQUENCE</scope>
    <source>
        <strain evidence="1">FPRL280</strain>
    </source>
</reference>
<gene>
    <name evidence="1" type="ORF">IEO21_04503</name>
</gene>
<dbReference type="Proteomes" id="UP000639403">
    <property type="component" value="Unassembled WGS sequence"/>
</dbReference>
<proteinExistence type="predicted"/>
<accession>A0A8H7U365</accession>
<name>A0A8H7U365_9APHY</name>